<feature type="binding site" evidence="5">
    <location>
        <position position="218"/>
    </location>
    <ligand>
        <name>a divalent metal cation</name>
        <dbReference type="ChEBI" id="CHEBI:60240"/>
        <label>1</label>
    </ligand>
</feature>
<reference evidence="7" key="2">
    <citation type="submission" date="2011-03" db="EMBL/GenBank/DDBJ databases">
        <title>The complete genome of Hippea maritima DSM 10411.</title>
        <authorList>
            <consortium name="US DOE Joint Genome Institute (JGI-PGF)"/>
            <person name="Lucas S."/>
            <person name="Copeland A."/>
            <person name="Lapidus A."/>
            <person name="Bruce D."/>
            <person name="Goodwin L."/>
            <person name="Pitluck S."/>
            <person name="Peters L."/>
            <person name="Kyrpides N."/>
            <person name="Mavromatis K."/>
            <person name="Pagani I."/>
            <person name="Ivanova N."/>
            <person name="Mikhailova N."/>
            <person name="Lu M."/>
            <person name="Detter J.C."/>
            <person name="Tapia R."/>
            <person name="Han C."/>
            <person name="Land M."/>
            <person name="Hauser L."/>
            <person name="Markowitz V."/>
            <person name="Cheng J.-F."/>
            <person name="Hugenholtz P."/>
            <person name="Woyke T."/>
            <person name="Wu D."/>
            <person name="Spring S."/>
            <person name="Schroeder M."/>
            <person name="Brambilla E."/>
            <person name="Klenk H.-P."/>
            <person name="Eisen J.A."/>
        </authorList>
    </citation>
    <scope>NUCLEOTIDE SEQUENCE [LARGE SCALE GENOMIC DNA]</scope>
    <source>
        <strain evidence="7">ATCC 700847 / DSM 10411 / MH2</strain>
    </source>
</reference>
<dbReference type="eggNOG" id="COG0327">
    <property type="taxonomic scope" value="Bacteria"/>
</dbReference>
<comment type="subunit">
    <text evidence="2">Homohexamer.</text>
</comment>
<reference evidence="6 7" key="1">
    <citation type="journal article" date="2011" name="Stand. Genomic Sci.">
        <title>Complete genome sequence of the thermophilic sulfur-reducer Hippea maritima type strain (MH(2)).</title>
        <authorList>
            <person name="Huntemann M."/>
            <person name="Lu M."/>
            <person name="Nolan M."/>
            <person name="Lapidus A."/>
            <person name="Lucas S."/>
            <person name="Hammon N."/>
            <person name="Deshpande S."/>
            <person name="Cheng J.F."/>
            <person name="Tapia R."/>
            <person name="Han C."/>
            <person name="Goodwin L."/>
            <person name="Pitluck S."/>
            <person name="Liolios K."/>
            <person name="Pagani I."/>
            <person name="Ivanova N."/>
            <person name="Ovchinikova G."/>
            <person name="Pati A."/>
            <person name="Chen A."/>
            <person name="Palaniappan K."/>
            <person name="Land M."/>
            <person name="Hauser L."/>
            <person name="Jeffries C.D."/>
            <person name="Detter J.C."/>
            <person name="Brambilla E.M."/>
            <person name="Rohde M."/>
            <person name="Spring S."/>
            <person name="Goker M."/>
            <person name="Woyke T."/>
            <person name="Bristow J."/>
            <person name="Eisen J.A."/>
            <person name="Markowitz V."/>
            <person name="Hugenholtz P."/>
            <person name="Kyrpides N.C."/>
            <person name="Klenk H.P."/>
            <person name="Mavromatis K."/>
        </authorList>
    </citation>
    <scope>NUCLEOTIDE SEQUENCE [LARGE SCALE GENOMIC DNA]</scope>
    <source>
        <strain evidence="7">ATCC 700847 / DSM 10411 / MH2</strain>
    </source>
</reference>
<keyword evidence="7" id="KW-1185">Reference proteome</keyword>
<dbReference type="STRING" id="760142.Hipma_1247"/>
<dbReference type="AlphaFoldDB" id="F2LX24"/>
<organism evidence="6 7">
    <name type="scientific">Hippea maritima (strain ATCC 700847 / DSM 10411 / MH2)</name>
    <dbReference type="NCBI Taxonomy" id="760142"/>
    <lineage>
        <taxon>Bacteria</taxon>
        <taxon>Pseudomonadati</taxon>
        <taxon>Campylobacterota</taxon>
        <taxon>Desulfurellia</taxon>
        <taxon>Desulfurellales</taxon>
        <taxon>Hippeaceae</taxon>
        <taxon>Hippea</taxon>
    </lineage>
</organism>
<protein>
    <recommendedName>
        <fullName evidence="3">GTP cyclohydrolase 1 type 2 homolog</fullName>
    </recommendedName>
</protein>
<dbReference type="RefSeq" id="WP_013682244.1">
    <property type="nucleotide sequence ID" value="NC_015318.1"/>
</dbReference>
<dbReference type="NCBIfam" id="TIGR00486">
    <property type="entry name" value="YbgI_SA1388"/>
    <property type="match status" value="1"/>
</dbReference>
<dbReference type="FunFam" id="3.40.1390.30:FF:000001">
    <property type="entry name" value="GTP cyclohydrolase 1 type 2"/>
    <property type="match status" value="1"/>
</dbReference>
<evidence type="ECO:0000256" key="5">
    <source>
        <dbReference type="PIRSR" id="PIRSR602678-1"/>
    </source>
</evidence>
<dbReference type="EMBL" id="CP002606">
    <property type="protein sequence ID" value="AEA34208.1"/>
    <property type="molecule type" value="Genomic_DNA"/>
</dbReference>
<evidence type="ECO:0000256" key="4">
    <source>
        <dbReference type="ARBA" id="ARBA00022723"/>
    </source>
</evidence>
<dbReference type="GO" id="GO:0046872">
    <property type="term" value="F:metal ion binding"/>
    <property type="evidence" value="ECO:0007669"/>
    <property type="project" value="UniProtKB-KW"/>
</dbReference>
<evidence type="ECO:0000313" key="6">
    <source>
        <dbReference type="EMBL" id="AEA34208.1"/>
    </source>
</evidence>
<dbReference type="FunCoup" id="F2LX24">
    <property type="interactions" value="196"/>
</dbReference>
<dbReference type="InParanoid" id="F2LX24"/>
<feature type="binding site" evidence="5">
    <location>
        <position position="64"/>
    </location>
    <ligand>
        <name>a divalent metal cation</name>
        <dbReference type="ChEBI" id="CHEBI:60240"/>
        <label>2</label>
    </ligand>
</feature>
<dbReference type="Proteomes" id="UP000008139">
    <property type="component" value="Chromosome"/>
</dbReference>
<keyword evidence="4 5" id="KW-0479">Metal-binding</keyword>
<dbReference type="Gene3D" id="3.40.1390.30">
    <property type="entry name" value="NIF3 (NGG1p interacting factor 3)-like"/>
    <property type="match status" value="2"/>
</dbReference>
<dbReference type="GO" id="GO:0005737">
    <property type="term" value="C:cytoplasm"/>
    <property type="evidence" value="ECO:0007669"/>
    <property type="project" value="TreeGrafter"/>
</dbReference>
<dbReference type="HOGENOM" id="CLU_037423_2_0_7"/>
<evidence type="ECO:0000256" key="2">
    <source>
        <dbReference type="ARBA" id="ARBA00011643"/>
    </source>
</evidence>
<dbReference type="Pfam" id="PF01784">
    <property type="entry name" value="DUF34_NIF3"/>
    <property type="match status" value="1"/>
</dbReference>
<dbReference type="InterPro" id="IPR002678">
    <property type="entry name" value="DUF34/NIF3"/>
</dbReference>
<dbReference type="KEGG" id="hmr:Hipma_1247"/>
<dbReference type="SUPFAM" id="SSF102705">
    <property type="entry name" value="NIF3 (NGG1p interacting factor 3)-like"/>
    <property type="match status" value="1"/>
</dbReference>
<accession>F2LX24</accession>
<name>F2LX24_HIPMA</name>
<evidence type="ECO:0000313" key="7">
    <source>
        <dbReference type="Proteomes" id="UP000008139"/>
    </source>
</evidence>
<dbReference type="PANTHER" id="PTHR13799:SF14">
    <property type="entry name" value="GTP CYCLOHYDROLASE 1 TYPE 2 HOMOLOG"/>
    <property type="match status" value="1"/>
</dbReference>
<feature type="binding site" evidence="5">
    <location>
        <position position="222"/>
    </location>
    <ligand>
        <name>a divalent metal cation</name>
        <dbReference type="ChEBI" id="CHEBI:60240"/>
        <label>1</label>
    </ligand>
</feature>
<evidence type="ECO:0000256" key="3">
    <source>
        <dbReference type="ARBA" id="ARBA00022112"/>
    </source>
</evidence>
<feature type="binding site" evidence="5">
    <location>
        <position position="65"/>
    </location>
    <ligand>
        <name>a divalent metal cation</name>
        <dbReference type="ChEBI" id="CHEBI:60240"/>
        <label>1</label>
    </ligand>
</feature>
<feature type="binding site" evidence="5">
    <location>
        <position position="103"/>
    </location>
    <ligand>
        <name>a divalent metal cation</name>
        <dbReference type="ChEBI" id="CHEBI:60240"/>
        <label>1</label>
    </ligand>
</feature>
<dbReference type="OrthoDB" id="9792792at2"/>
<sequence>MEVTRLIDYLEAYFPLSLQEGWDNSGLQISPQESSIKGVLLSLDVNSQTINEAIKLGCNLIVSHHPLLFSSTKKIFNDFYPYNVLYKAIQKGIGVYAFHTNLDIAEGGLNDYLCNLLELKDIEIIENKRPLRIGRLNRGLDFEVFVDYVKEKLSCDAIKYIKANDRLIKRVAVCSGSCMELVYEILDLDFDVFLSGDLKHHTAIFAKESGINVVDATHYHTEKFSKFILKDIIKRKFRELRVFVSESDYLPWDYR</sequence>
<gene>
    <name evidence="6" type="ordered locus">Hipma_1247</name>
</gene>
<evidence type="ECO:0000256" key="1">
    <source>
        <dbReference type="ARBA" id="ARBA00006964"/>
    </source>
</evidence>
<dbReference type="PANTHER" id="PTHR13799">
    <property type="entry name" value="NGG1 INTERACTING FACTOR 3"/>
    <property type="match status" value="1"/>
</dbReference>
<proteinExistence type="inferred from homology"/>
<dbReference type="InterPro" id="IPR036069">
    <property type="entry name" value="DUF34/NIF3_sf"/>
</dbReference>
<comment type="similarity">
    <text evidence="1">Belongs to the GTP cyclohydrolase I type 2/NIF3 family.</text>
</comment>